<feature type="region of interest" description="Disordered" evidence="11">
    <location>
        <begin position="939"/>
        <end position="1107"/>
    </location>
</feature>
<dbReference type="SUPFAM" id="SSF56112">
    <property type="entry name" value="Protein kinase-like (PK-like)"/>
    <property type="match status" value="1"/>
</dbReference>
<keyword evidence="2" id="KW-0723">Serine/threonine-protein kinase</keyword>
<keyword evidence="5" id="KW-0418">Kinase</keyword>
<dbReference type="SUPFAM" id="SSF49879">
    <property type="entry name" value="SMAD/FHA domain"/>
    <property type="match status" value="1"/>
</dbReference>
<dbReference type="GO" id="GO:0004674">
    <property type="term" value="F:protein serine/threonine kinase activity"/>
    <property type="evidence" value="ECO:0007669"/>
    <property type="project" value="UniProtKB-KW"/>
</dbReference>
<dbReference type="PROSITE" id="PS00107">
    <property type="entry name" value="PROTEIN_KINASE_ATP"/>
    <property type="match status" value="1"/>
</dbReference>
<feature type="region of interest" description="Disordered" evidence="11">
    <location>
        <begin position="1288"/>
        <end position="1331"/>
    </location>
</feature>
<feature type="domain" description="Protein kinase" evidence="13">
    <location>
        <begin position="440"/>
        <end position="727"/>
    </location>
</feature>
<feature type="compositionally biased region" description="Basic and acidic residues" evidence="11">
    <location>
        <begin position="48"/>
        <end position="64"/>
    </location>
</feature>
<feature type="cross-link" description="Glycyl lysine isopeptide (Lys-Gly) (interchain with G-Cter in SUMO2)" evidence="9">
    <location>
        <position position="566"/>
    </location>
</feature>
<evidence type="ECO:0000256" key="1">
    <source>
        <dbReference type="ARBA" id="ARBA00005575"/>
    </source>
</evidence>
<evidence type="ECO:0000256" key="11">
    <source>
        <dbReference type="SAM" id="MobiDB-lite"/>
    </source>
</evidence>
<feature type="compositionally biased region" description="Acidic residues" evidence="11">
    <location>
        <begin position="213"/>
        <end position="228"/>
    </location>
</feature>
<dbReference type="Pfam" id="PF00498">
    <property type="entry name" value="FHA"/>
    <property type="match status" value="1"/>
</dbReference>
<protein>
    <recommendedName>
        <fullName evidence="16">Pkinase-domain-containing protein</fullName>
    </recommendedName>
</protein>
<dbReference type="InterPro" id="IPR017441">
    <property type="entry name" value="Protein_kinase_ATP_BS"/>
</dbReference>
<evidence type="ECO:0000256" key="4">
    <source>
        <dbReference type="ARBA" id="ARBA00022741"/>
    </source>
</evidence>
<evidence type="ECO:0000256" key="5">
    <source>
        <dbReference type="ARBA" id="ARBA00022777"/>
    </source>
</evidence>
<comment type="caution">
    <text evidence="14">The sequence shown here is derived from an EMBL/GenBank/DDBJ whole genome shotgun (WGS) entry which is preliminary data.</text>
</comment>
<dbReference type="CDD" id="cd00060">
    <property type="entry name" value="FHA"/>
    <property type="match status" value="1"/>
</dbReference>
<proteinExistence type="inferred from homology"/>
<evidence type="ECO:0000256" key="9">
    <source>
        <dbReference type="PIRSR" id="PIRSR630616-3"/>
    </source>
</evidence>
<dbReference type="PROSITE" id="PS50006">
    <property type="entry name" value="FHA_DOMAIN"/>
    <property type="match status" value="1"/>
</dbReference>
<feature type="active site" description="Proton acceptor" evidence="7">
    <location>
        <position position="564"/>
    </location>
</feature>
<dbReference type="InterPro" id="IPR000253">
    <property type="entry name" value="FHA_dom"/>
</dbReference>
<feature type="compositionally biased region" description="Polar residues" evidence="11">
    <location>
        <begin position="902"/>
        <end position="919"/>
    </location>
</feature>
<dbReference type="GO" id="GO:0005524">
    <property type="term" value="F:ATP binding"/>
    <property type="evidence" value="ECO:0007669"/>
    <property type="project" value="UniProtKB-UniRule"/>
</dbReference>
<feature type="compositionally biased region" description="Polar residues" evidence="11">
    <location>
        <begin position="1033"/>
        <end position="1052"/>
    </location>
</feature>
<feature type="region of interest" description="Disordered" evidence="11">
    <location>
        <begin position="193"/>
        <end position="241"/>
    </location>
</feature>
<dbReference type="Proteomes" id="UP001276659">
    <property type="component" value="Unassembled WGS sequence"/>
</dbReference>
<dbReference type="Gene3D" id="1.10.510.10">
    <property type="entry name" value="Transferase(Phosphotransferase) domain 1"/>
    <property type="match status" value="1"/>
</dbReference>
<feature type="compositionally biased region" description="Polar residues" evidence="11">
    <location>
        <begin position="1322"/>
        <end position="1331"/>
    </location>
</feature>
<feature type="region of interest" description="Disordered" evidence="11">
    <location>
        <begin position="902"/>
        <end position="922"/>
    </location>
</feature>
<feature type="domain" description="FHA" evidence="12">
    <location>
        <begin position="258"/>
        <end position="311"/>
    </location>
</feature>
<evidence type="ECO:0000256" key="6">
    <source>
        <dbReference type="ARBA" id="ARBA00022840"/>
    </source>
</evidence>
<feature type="compositionally biased region" description="Polar residues" evidence="11">
    <location>
        <begin position="1065"/>
        <end position="1082"/>
    </location>
</feature>
<feature type="compositionally biased region" description="Acidic residues" evidence="11">
    <location>
        <begin position="16"/>
        <end position="27"/>
    </location>
</feature>
<evidence type="ECO:0000313" key="15">
    <source>
        <dbReference type="Proteomes" id="UP001276659"/>
    </source>
</evidence>
<sequence length="1331" mass="145870">MRDEDVAILGRRSDSDAIEDNDADLYEEPPSRSLNLPAEIPDSQLDWSPRRTEIPDRQEDHSEYDLDLPDAEPADESTSFHTTDTEIVPGGTQLTKKSKPRYSLHYPGVNCNGRLPVEASTYRPKEGEEEMEEEPTQPSTQPFLDPRRRGQTSSLKDQDEADIICILVPASPPAHEAVQLTAKAAPQHILQSPALSHIPQEDKNLSEDVGQSSEEEPAQIPEEDENISEDVGQPSGEGPARDLALRFSSRVHNLCLGFTFGRNYRLCDLLLGDINNKKFSNRHFRIFIQSNGSLMLEDTSTNGTIVDGTVLRGAKSNAPVGVRQPMHTLHHGFIIELPTISSKNEETLRFVVRIPPRDDYEDRYKQNLGTYLACIAQAERQQAVVRHAAANGQTITVPAVPTTTALWPAQQDKTTPNGSILIAGTSGNNHGLNWNGGGKYNVVSYLGKGAFAMVYKLSLKRNGELYAVKEISKKKFIKDGILGHKFHNELNVMKSLRHPNIVQYIENHETKTHLFIIMELIPYGDLTNWTSAGTAMPEYMCTHVARQILQALDYLHKRGITHRDIKPDNILMASGYPHVFKLSDFGLSKIVTSDETFLTTFCGTLLYCAPEVYPDYSRVKAGLPPVTKRTRASDGPPSETLPYKHSVDTWSLAAVLYHLICGRPPWPGTPGDRGDIMLNTVMGNPAEWESLRQVGVSDNGVDFLKRMLVTEPSLRARIEALLQHTWVLGAHDAPGIETGDNDELDASQLSLADNDDPGDGLDLYDDMEDPRDPKRLRELGVEDENHGLWGEMLNQPLPNMTRPPPSMTHPPPPNRLFGEIGSSALRSSGVLGQNAHAALGVTTAGSYNPSTTAAMYNFIYDPASATAAEAASASYTDPEGGDYTSAEGPHTDAQFAALHQNTQGATQTQYPRFPSNLTRHSGAPSLLGAEALVGQLNMASPESGASAPSVDSKPTTPKSREMSPTLPGSKRPNEDVFSQEDESTSKRSKIGPTQSSTHTRRQLGEPSAQHSRPKSQGTNSDHQHGQQSRERTMSNASLLPTAFNSQDSAQDSNEGDKTSNKESSRPQSASSNKAANPTSQRHSPPKGTIPPALPATQPFGTSLGPKITTADSSAFAKPPIRFGNLIPTKGSIPTVPKIKISSLATTYGRAKDSTFVHANGLEDRIPKNAIDIQMWYPGIEKDVAAGKNVVSNPNLTALISTRTSRYIKVNNVRLMRGRDCWLYGRLETGDIVSVFELAEGVIAKDEREKEFLRFRCEFFVGASKEVRKDGGKFVVEMEKEKYNQFVARKSRGSSAASEAEAEGSKSQGYREGSKFNTVADANANTYTTSRQ</sequence>
<feature type="region of interest" description="Disordered" evidence="11">
    <location>
        <begin position="748"/>
        <end position="773"/>
    </location>
</feature>
<reference evidence="14" key="1">
    <citation type="submission" date="2022-11" db="EMBL/GenBank/DDBJ databases">
        <title>Chromosomal genome sequence assembly and mating type (MAT) locus characterization of the leprose asexual lichenized fungus Lepraria neglecta (Nyl.) Erichsen.</title>
        <authorList>
            <person name="Allen J.L."/>
            <person name="Pfeffer B."/>
        </authorList>
    </citation>
    <scope>NUCLEOTIDE SEQUENCE</scope>
    <source>
        <strain evidence="14">Allen 5258</strain>
    </source>
</reference>
<name>A0AAE0DJU8_9LECA</name>
<keyword evidence="6 8" id="KW-0067">ATP-binding</keyword>
<dbReference type="SMART" id="SM00240">
    <property type="entry name" value="FHA"/>
    <property type="match status" value="1"/>
</dbReference>
<organism evidence="14 15">
    <name type="scientific">Lepraria neglecta</name>
    <dbReference type="NCBI Taxonomy" id="209136"/>
    <lineage>
        <taxon>Eukaryota</taxon>
        <taxon>Fungi</taxon>
        <taxon>Dikarya</taxon>
        <taxon>Ascomycota</taxon>
        <taxon>Pezizomycotina</taxon>
        <taxon>Lecanoromycetes</taxon>
        <taxon>OSLEUM clade</taxon>
        <taxon>Lecanoromycetidae</taxon>
        <taxon>Lecanorales</taxon>
        <taxon>Lecanorineae</taxon>
        <taxon>Stereocaulaceae</taxon>
        <taxon>Lepraria</taxon>
    </lineage>
</organism>
<evidence type="ECO:0000256" key="8">
    <source>
        <dbReference type="PIRSR" id="PIRSR630616-2"/>
    </source>
</evidence>
<evidence type="ECO:0000256" key="10">
    <source>
        <dbReference type="PROSITE-ProRule" id="PRU10141"/>
    </source>
</evidence>
<dbReference type="FunFam" id="3.30.200.20:FF:000470">
    <property type="entry name" value="Serine/threonine-protein kinase RAD53"/>
    <property type="match status" value="1"/>
</dbReference>
<feature type="compositionally biased region" description="Basic and acidic residues" evidence="11">
    <location>
        <begin position="1"/>
        <end position="15"/>
    </location>
</feature>
<dbReference type="PROSITE" id="PS50011">
    <property type="entry name" value="PROTEIN_KINASE_DOM"/>
    <property type="match status" value="1"/>
</dbReference>
<feature type="compositionally biased region" description="Acidic residues" evidence="11">
    <location>
        <begin position="753"/>
        <end position="769"/>
    </location>
</feature>
<dbReference type="InterPro" id="IPR008984">
    <property type="entry name" value="SMAD_FHA_dom_sf"/>
</dbReference>
<dbReference type="Gene3D" id="2.60.200.20">
    <property type="match status" value="1"/>
</dbReference>
<dbReference type="InterPro" id="IPR000719">
    <property type="entry name" value="Prot_kinase_dom"/>
</dbReference>
<evidence type="ECO:0000256" key="3">
    <source>
        <dbReference type="ARBA" id="ARBA00022679"/>
    </source>
</evidence>
<dbReference type="InterPro" id="IPR011009">
    <property type="entry name" value="Kinase-like_dom_sf"/>
</dbReference>
<evidence type="ECO:0000256" key="7">
    <source>
        <dbReference type="PIRSR" id="PIRSR630616-1"/>
    </source>
</evidence>
<comment type="similarity">
    <text evidence="1">Belongs to the protein kinase superfamily. CAMK Ser/Thr protein kinase family. CHEK2 subfamily.</text>
</comment>
<evidence type="ECO:0000256" key="2">
    <source>
        <dbReference type="ARBA" id="ARBA00022527"/>
    </source>
</evidence>
<feature type="compositionally biased region" description="Basic and acidic residues" evidence="11">
    <location>
        <begin position="1021"/>
        <end position="1032"/>
    </location>
</feature>
<feature type="compositionally biased region" description="Polar residues" evidence="11">
    <location>
        <begin position="1008"/>
        <end position="1020"/>
    </location>
</feature>
<accession>A0AAE0DJU8</accession>
<evidence type="ECO:0000313" key="14">
    <source>
        <dbReference type="EMBL" id="KAK3172692.1"/>
    </source>
</evidence>
<evidence type="ECO:0008006" key="16">
    <source>
        <dbReference type="Google" id="ProtNLM"/>
    </source>
</evidence>
<dbReference type="PROSITE" id="PS00108">
    <property type="entry name" value="PROTEIN_KINASE_ST"/>
    <property type="match status" value="1"/>
</dbReference>
<keyword evidence="3" id="KW-0808">Transferase</keyword>
<evidence type="ECO:0000259" key="13">
    <source>
        <dbReference type="PROSITE" id="PS50011"/>
    </source>
</evidence>
<dbReference type="InterPro" id="IPR030616">
    <property type="entry name" value="Aur-like"/>
</dbReference>
<keyword evidence="4 8" id="KW-0547">Nucleotide-binding</keyword>
<dbReference type="EMBL" id="JASNWA010000007">
    <property type="protein sequence ID" value="KAK3172692.1"/>
    <property type="molecule type" value="Genomic_DNA"/>
</dbReference>
<feature type="binding site" evidence="8">
    <location>
        <position position="584"/>
    </location>
    <ligand>
        <name>ATP</name>
        <dbReference type="ChEBI" id="CHEBI:30616"/>
    </ligand>
</feature>
<dbReference type="Pfam" id="PF00069">
    <property type="entry name" value="Pkinase"/>
    <property type="match status" value="1"/>
</dbReference>
<keyword evidence="15" id="KW-1185">Reference proteome</keyword>
<feature type="compositionally biased region" description="Acidic residues" evidence="11">
    <location>
        <begin position="65"/>
        <end position="75"/>
    </location>
</feature>
<gene>
    <name evidence="14" type="ORF">OEA41_006016</name>
</gene>
<dbReference type="InterPro" id="IPR008271">
    <property type="entry name" value="Ser/Thr_kinase_AS"/>
</dbReference>
<dbReference type="PANTHER" id="PTHR24350">
    <property type="entry name" value="SERINE/THREONINE-PROTEIN KINASE IAL-RELATED"/>
    <property type="match status" value="1"/>
</dbReference>
<evidence type="ECO:0000259" key="12">
    <source>
        <dbReference type="PROSITE" id="PS50006"/>
    </source>
</evidence>
<feature type="region of interest" description="Disordered" evidence="11">
    <location>
        <begin position="122"/>
        <end position="157"/>
    </location>
</feature>
<feature type="binding site" evidence="8 10">
    <location>
        <position position="469"/>
    </location>
    <ligand>
        <name>ATP</name>
        <dbReference type="ChEBI" id="CHEBI:30616"/>
    </ligand>
</feature>
<feature type="compositionally biased region" description="Basic and acidic residues" evidence="11">
    <location>
        <begin position="1054"/>
        <end position="1064"/>
    </location>
</feature>
<dbReference type="SMART" id="SM00220">
    <property type="entry name" value="S_TKc"/>
    <property type="match status" value="1"/>
</dbReference>
<feature type="region of interest" description="Disordered" evidence="11">
    <location>
        <begin position="1"/>
        <end position="101"/>
    </location>
</feature>